<name>W7IY88_9PSEU</name>
<dbReference type="eggNOG" id="ENOG5032U94">
    <property type="taxonomic scope" value="Bacteria"/>
</dbReference>
<keyword evidence="3" id="KW-1185">Reference proteome</keyword>
<evidence type="ECO:0000313" key="3">
    <source>
        <dbReference type="Proteomes" id="UP000019277"/>
    </source>
</evidence>
<dbReference type="PROSITE" id="PS51318">
    <property type="entry name" value="TAT"/>
    <property type="match status" value="1"/>
</dbReference>
<dbReference type="Proteomes" id="UP000019277">
    <property type="component" value="Unassembled WGS sequence"/>
</dbReference>
<accession>W7IY88</accession>
<dbReference type="RefSeq" id="WP_052021167.1">
    <property type="nucleotide sequence ID" value="NZ_AYXG01000101.1"/>
</dbReference>
<organism evidence="2 3">
    <name type="scientific">Actinokineospora spheciospongiae</name>
    <dbReference type="NCBI Taxonomy" id="909613"/>
    <lineage>
        <taxon>Bacteria</taxon>
        <taxon>Bacillati</taxon>
        <taxon>Actinomycetota</taxon>
        <taxon>Actinomycetes</taxon>
        <taxon>Pseudonocardiales</taxon>
        <taxon>Pseudonocardiaceae</taxon>
        <taxon>Actinokineospora</taxon>
    </lineage>
</organism>
<evidence type="ECO:0000256" key="1">
    <source>
        <dbReference type="SAM" id="MobiDB-lite"/>
    </source>
</evidence>
<comment type="caution">
    <text evidence="2">The sequence shown here is derived from an EMBL/GenBank/DDBJ whole genome shotgun (WGS) entry which is preliminary data.</text>
</comment>
<feature type="region of interest" description="Disordered" evidence="1">
    <location>
        <begin position="39"/>
        <end position="77"/>
    </location>
</feature>
<proteinExistence type="predicted"/>
<reference evidence="2 3" key="1">
    <citation type="journal article" date="2014" name="Genome Announc.">
        <title>Draft Genome Sequence of the Antitrypanosomally Active Sponge-Associated Bacterium Actinokineospora sp. Strain EG49.</title>
        <authorList>
            <person name="Harjes J."/>
            <person name="Ryu T."/>
            <person name="Abdelmohsen U.R."/>
            <person name="Moitinho-Silva L."/>
            <person name="Horn H."/>
            <person name="Ravasi T."/>
            <person name="Hentschel U."/>
        </authorList>
    </citation>
    <scope>NUCLEOTIDE SEQUENCE [LARGE SCALE GENOMIC DNA]</scope>
    <source>
        <strain evidence="2 3">EG49</strain>
    </source>
</reference>
<dbReference type="OrthoDB" id="3631190at2"/>
<dbReference type="STRING" id="909613.UO65_2881"/>
<dbReference type="EMBL" id="AYXG01000101">
    <property type="protein sequence ID" value="EWC61822.1"/>
    <property type="molecule type" value="Genomic_DNA"/>
</dbReference>
<evidence type="ECO:0000313" key="2">
    <source>
        <dbReference type="EMBL" id="EWC61822.1"/>
    </source>
</evidence>
<gene>
    <name evidence="2" type="ORF">UO65_2881</name>
</gene>
<protein>
    <submittedName>
        <fullName evidence="2">Phage endolysin</fullName>
    </submittedName>
</protein>
<dbReference type="AlphaFoldDB" id="W7IY88"/>
<sequence length="221" mass="22637">MSEELAAPEPTSVFGRRALLRAGVGLAAVAGMGAVSTTPAAAAPAAPPVRAPRDPRTGATSANGWPVESSADAGGAVWTRPVPGSDLRVPLRVGAVEAVLVHVVRRYHYEVDALRADEVTGFRATGLSRRGPDSNFGSGTAVAIRPGWYPPGTTGDLTGFQRAVVADIVASCEGVVRWGGTFATPWEAHFQIDVPPGDPRLTRVAELVGTGRGAGALVLGA</sequence>
<dbReference type="InterPro" id="IPR006311">
    <property type="entry name" value="TAT_signal"/>
</dbReference>